<dbReference type="Proteomes" id="UP000789702">
    <property type="component" value="Unassembled WGS sequence"/>
</dbReference>
<organism evidence="1 2">
    <name type="scientific">Dentiscutata heterogama</name>
    <dbReference type="NCBI Taxonomy" id="1316150"/>
    <lineage>
        <taxon>Eukaryota</taxon>
        <taxon>Fungi</taxon>
        <taxon>Fungi incertae sedis</taxon>
        <taxon>Mucoromycota</taxon>
        <taxon>Glomeromycotina</taxon>
        <taxon>Glomeromycetes</taxon>
        <taxon>Diversisporales</taxon>
        <taxon>Gigasporaceae</taxon>
        <taxon>Dentiscutata</taxon>
    </lineage>
</organism>
<comment type="caution">
    <text evidence="1">The sequence shown here is derived from an EMBL/GenBank/DDBJ whole genome shotgun (WGS) entry which is preliminary data.</text>
</comment>
<evidence type="ECO:0000313" key="2">
    <source>
        <dbReference type="Proteomes" id="UP000789702"/>
    </source>
</evidence>
<protein>
    <submittedName>
        <fullName evidence="1">1362_t:CDS:1</fullName>
    </submittedName>
</protein>
<proteinExistence type="predicted"/>
<name>A0ACA9M7M9_9GLOM</name>
<accession>A0ACA9M7M9</accession>
<dbReference type="EMBL" id="CAJVPU010007159">
    <property type="protein sequence ID" value="CAG8569405.1"/>
    <property type="molecule type" value="Genomic_DNA"/>
</dbReference>
<keyword evidence="2" id="KW-1185">Reference proteome</keyword>
<gene>
    <name evidence="1" type="ORF">DHETER_LOCUS5992</name>
</gene>
<evidence type="ECO:0000313" key="1">
    <source>
        <dbReference type="EMBL" id="CAG8569405.1"/>
    </source>
</evidence>
<sequence>MYLYQYFICSIYSASLDITSDISSTFSLLLKSSSVFFGDAPGGAFGGAFGSAFGAALGATLGATLSGALGSVLGGMFGGVFSGDAYSSCAPSSLDGGVFNTGVLGSIKFWKTFFTIIKNVLKVLQ</sequence>
<reference evidence="1" key="1">
    <citation type="submission" date="2021-06" db="EMBL/GenBank/DDBJ databases">
        <authorList>
            <person name="Kallberg Y."/>
            <person name="Tangrot J."/>
            <person name="Rosling A."/>
        </authorList>
    </citation>
    <scope>NUCLEOTIDE SEQUENCE</scope>
    <source>
        <strain evidence="1">IL203A</strain>
    </source>
</reference>